<evidence type="ECO:0000313" key="14">
    <source>
        <dbReference type="RefSeq" id="XP_020548536.1"/>
    </source>
</evidence>
<dbReference type="FunFam" id="3.20.20.80:FF:000023">
    <property type="entry name" value="heparanase-like protein 3"/>
    <property type="match status" value="1"/>
</dbReference>
<keyword evidence="5" id="KW-0378">Hydrolase</keyword>
<evidence type="ECO:0000256" key="9">
    <source>
        <dbReference type="ARBA" id="ARBA00023765"/>
    </source>
</evidence>
<comment type="subcellular location">
    <subcellularLocation>
        <location evidence="9">Lysosome membrane</location>
        <topology evidence="9">Peripheral membrane protein</topology>
    </subcellularLocation>
    <subcellularLocation>
        <location evidence="1">Secreted</location>
    </subcellularLocation>
</comment>
<dbReference type="GO" id="GO:0005765">
    <property type="term" value="C:lysosomal membrane"/>
    <property type="evidence" value="ECO:0007669"/>
    <property type="project" value="UniProtKB-SubCell"/>
</dbReference>
<protein>
    <submittedName>
        <fullName evidence="13 14">Heparanase-like protein 1</fullName>
    </submittedName>
</protein>
<sequence length="540" mass="60372">MRFRTSLLVFLAFLPAFLGQKSEEARVVIDTSTTVAETDVNYICATIDWWPQDKCNYNRCPWGSSSVINLDLSHPFLSNAIRAFKNLRIRVGGSLQDQVLYDVGNSTSPCHSFRKEKGGLFGFSKGCLSMKRWDELNNFFKKTGVLLTFGLNALNGRHHIRKGVWGGDWDSRNARDFIRYTISKGYHVDTWEFGNELCGKGIGASVGAEQYGKDSIRLNAMIAELYGNSLPKSPLLAPGGFYDKLWFDKLLQVSGESVVNIVSHHMYTLGPGNDRNIMNKILNPDHLNKASYVFSNVRTTIQANSAWASAWVSESGGAYNSGAKDISNTFANSFWYLDQLGMAATYDTKVYCRQTLIGGFYGLLNKTTFVPNPDYYSALLWHQLMGKGVLAVESHSPPYIRSYAHCTKERAGITLLLINLSNRTAYNVEVESRNIAELSMKDRTGTKRNSFVHGLKRSLSWIGNKASDEKLSREEYHLTPENGDLQSKIMLLNGKRLQLTETGDIPSLVPVLQDVNSPLSISPYSIKFVVFPNFSTPGCK</sequence>
<dbReference type="KEGG" id="sind:105157963"/>
<evidence type="ECO:0000256" key="7">
    <source>
        <dbReference type="ARBA" id="ARBA00023180"/>
    </source>
</evidence>
<dbReference type="OrthoDB" id="726732at2759"/>
<feature type="chain" id="PRO_5044636294" evidence="11">
    <location>
        <begin position="20"/>
        <end position="540"/>
    </location>
</feature>
<dbReference type="InterPro" id="IPR005199">
    <property type="entry name" value="Glyco_hydro_79"/>
</dbReference>
<dbReference type="AlphaFoldDB" id="A0A6I9SR56"/>
<evidence type="ECO:0000256" key="4">
    <source>
        <dbReference type="ARBA" id="ARBA00022729"/>
    </source>
</evidence>
<name>A0A6I9SR56_SESIN</name>
<dbReference type="Gene3D" id="3.20.20.80">
    <property type="entry name" value="Glycosidases"/>
    <property type="match status" value="1"/>
</dbReference>
<feature type="signal peptide" evidence="11">
    <location>
        <begin position="1"/>
        <end position="19"/>
    </location>
</feature>
<accession>A0A6I9SR56</accession>
<dbReference type="Gramene" id="SIN_1017467.t">
    <property type="protein sequence ID" value="SIN_1017467.t"/>
    <property type="gene ID" value="SIN_1017467"/>
</dbReference>
<dbReference type="GO" id="GO:0004566">
    <property type="term" value="F:beta-glucuronidase activity"/>
    <property type="evidence" value="ECO:0007669"/>
    <property type="project" value="TreeGrafter"/>
</dbReference>
<evidence type="ECO:0000256" key="1">
    <source>
        <dbReference type="ARBA" id="ARBA00004613"/>
    </source>
</evidence>
<evidence type="ECO:0000256" key="11">
    <source>
        <dbReference type="SAM" id="SignalP"/>
    </source>
</evidence>
<dbReference type="GO" id="GO:0005576">
    <property type="term" value="C:extracellular region"/>
    <property type="evidence" value="ECO:0007669"/>
    <property type="project" value="UniProtKB-SubCell"/>
</dbReference>
<dbReference type="RefSeq" id="XP_020548536.1">
    <property type="nucleotide sequence ID" value="XM_020692877.1"/>
</dbReference>
<gene>
    <name evidence="13 14" type="primary">LOC105157963</name>
</gene>
<reference evidence="13 14" key="1">
    <citation type="submission" date="2025-04" db="UniProtKB">
        <authorList>
            <consortium name="RefSeq"/>
        </authorList>
    </citation>
    <scope>IDENTIFICATION</scope>
</reference>
<dbReference type="GO" id="GO:0009505">
    <property type="term" value="C:plant-type cell wall"/>
    <property type="evidence" value="ECO:0007669"/>
    <property type="project" value="TreeGrafter"/>
</dbReference>
<keyword evidence="3" id="KW-0964">Secreted</keyword>
<evidence type="ECO:0000256" key="5">
    <source>
        <dbReference type="ARBA" id="ARBA00022801"/>
    </source>
</evidence>
<keyword evidence="6" id="KW-0472">Membrane</keyword>
<evidence type="ECO:0000256" key="3">
    <source>
        <dbReference type="ARBA" id="ARBA00022525"/>
    </source>
</evidence>
<keyword evidence="12" id="KW-1185">Reference proteome</keyword>
<proteinExistence type="inferred from homology"/>
<comment type="function">
    <text evidence="10">Endoglycosidase which is a cell surface and extracellular matrix-degrading enzyme. Cleaves heparan sulfate proteoglycans (HSPGs) into heparan sulfate side chains and core proteoglycans.</text>
</comment>
<dbReference type="InterPro" id="IPR017853">
    <property type="entry name" value="GH"/>
</dbReference>
<keyword evidence="8" id="KW-0458">Lysosome</keyword>
<evidence type="ECO:0000313" key="12">
    <source>
        <dbReference type="Proteomes" id="UP000504604"/>
    </source>
</evidence>
<evidence type="ECO:0000256" key="2">
    <source>
        <dbReference type="ARBA" id="ARBA00009800"/>
    </source>
</evidence>
<comment type="similarity">
    <text evidence="2">Belongs to the glycosyl hydrolase 79 family.</text>
</comment>
<evidence type="ECO:0000313" key="13">
    <source>
        <dbReference type="RefSeq" id="XP_011072824.1"/>
    </source>
</evidence>
<dbReference type="Pfam" id="PF03662">
    <property type="entry name" value="Glyco_hydro_79n"/>
    <property type="match status" value="1"/>
</dbReference>
<keyword evidence="7" id="KW-0325">Glycoprotein</keyword>
<evidence type="ECO:0000256" key="6">
    <source>
        <dbReference type="ARBA" id="ARBA00023136"/>
    </source>
</evidence>
<dbReference type="RefSeq" id="XP_011072824.1">
    <property type="nucleotide sequence ID" value="XM_011074522.2"/>
</dbReference>
<dbReference type="Proteomes" id="UP000504604">
    <property type="component" value="Linkage group LG3"/>
</dbReference>
<evidence type="ECO:0000256" key="10">
    <source>
        <dbReference type="ARBA" id="ARBA00055929"/>
    </source>
</evidence>
<keyword evidence="4 11" id="KW-0732">Signal</keyword>
<organism evidence="12 13">
    <name type="scientific">Sesamum indicum</name>
    <name type="common">Oriental sesame</name>
    <name type="synonym">Sesamum orientale</name>
    <dbReference type="NCBI Taxonomy" id="4182"/>
    <lineage>
        <taxon>Eukaryota</taxon>
        <taxon>Viridiplantae</taxon>
        <taxon>Streptophyta</taxon>
        <taxon>Embryophyta</taxon>
        <taxon>Tracheophyta</taxon>
        <taxon>Spermatophyta</taxon>
        <taxon>Magnoliopsida</taxon>
        <taxon>eudicotyledons</taxon>
        <taxon>Gunneridae</taxon>
        <taxon>Pentapetalae</taxon>
        <taxon>asterids</taxon>
        <taxon>lamiids</taxon>
        <taxon>Lamiales</taxon>
        <taxon>Pedaliaceae</taxon>
        <taxon>Sesamum</taxon>
    </lineage>
</organism>
<dbReference type="PANTHER" id="PTHR14363:SF21">
    <property type="entry name" value="HEPARANASE-LIKE PROTEIN 1"/>
    <property type="match status" value="1"/>
</dbReference>
<dbReference type="SUPFAM" id="SSF51445">
    <property type="entry name" value="(Trans)glycosidases"/>
    <property type="match status" value="1"/>
</dbReference>
<dbReference type="PANTHER" id="PTHR14363">
    <property type="entry name" value="HEPARANASE-RELATED"/>
    <property type="match status" value="1"/>
</dbReference>
<dbReference type="GeneID" id="105157963"/>
<evidence type="ECO:0000256" key="8">
    <source>
        <dbReference type="ARBA" id="ARBA00023228"/>
    </source>
</evidence>